<dbReference type="GeneID" id="100929823"/>
<evidence type="ECO:0000256" key="10">
    <source>
        <dbReference type="ARBA" id="ARBA00023157"/>
    </source>
</evidence>
<keyword evidence="8" id="KW-0520">NAD</keyword>
<dbReference type="FunFam" id="2.60.40.10:FF:001504">
    <property type="entry name" value="Interleukin 18 receptor accessory protein"/>
    <property type="match status" value="1"/>
</dbReference>
<dbReference type="PANTHER" id="PTHR11890">
    <property type="entry name" value="INTERLEUKIN-1 RECEPTOR FAMILY MEMBER"/>
    <property type="match status" value="1"/>
</dbReference>
<dbReference type="SUPFAM" id="SSF52200">
    <property type="entry name" value="Toll/Interleukin receptor TIR domain"/>
    <property type="match status" value="1"/>
</dbReference>
<dbReference type="PROSITE" id="PS50104">
    <property type="entry name" value="TIR"/>
    <property type="match status" value="1"/>
</dbReference>
<keyword evidence="11" id="KW-0675">Receptor</keyword>
<evidence type="ECO:0000256" key="9">
    <source>
        <dbReference type="ARBA" id="ARBA00023136"/>
    </source>
</evidence>
<dbReference type="Pfam" id="PF01582">
    <property type="entry name" value="TIR"/>
    <property type="match status" value="1"/>
</dbReference>
<organism evidence="18 19">
    <name type="scientific">Sarcophilus harrisii</name>
    <name type="common">Tasmanian devil</name>
    <name type="synonym">Sarcophilus laniarius</name>
    <dbReference type="NCBI Taxonomy" id="9305"/>
    <lineage>
        <taxon>Eukaryota</taxon>
        <taxon>Metazoa</taxon>
        <taxon>Chordata</taxon>
        <taxon>Craniata</taxon>
        <taxon>Vertebrata</taxon>
        <taxon>Euteleostomi</taxon>
        <taxon>Mammalia</taxon>
        <taxon>Metatheria</taxon>
        <taxon>Dasyuromorphia</taxon>
        <taxon>Dasyuridae</taxon>
        <taxon>Sarcophilus</taxon>
    </lineage>
</organism>
<evidence type="ECO:0000259" key="17">
    <source>
        <dbReference type="PROSITE" id="PS50835"/>
    </source>
</evidence>
<dbReference type="InterPro" id="IPR007110">
    <property type="entry name" value="Ig-like_dom"/>
</dbReference>
<dbReference type="eggNOG" id="ENOG502QUSU">
    <property type="taxonomic scope" value="Eukaryota"/>
</dbReference>
<evidence type="ECO:0000256" key="2">
    <source>
        <dbReference type="ARBA" id="ARBA00009752"/>
    </source>
</evidence>
<feature type="chain" id="PRO_5029493850" evidence="15">
    <location>
        <begin position="20"/>
        <end position="587"/>
    </location>
</feature>
<dbReference type="Proteomes" id="UP000007648">
    <property type="component" value="Unassembled WGS sequence"/>
</dbReference>
<dbReference type="InterPro" id="IPR035897">
    <property type="entry name" value="Toll_tir_struct_dom_sf"/>
</dbReference>
<dbReference type="InterPro" id="IPR015621">
    <property type="entry name" value="IL-1_rcpt_fam"/>
</dbReference>
<evidence type="ECO:0000256" key="7">
    <source>
        <dbReference type="ARBA" id="ARBA00022989"/>
    </source>
</evidence>
<protein>
    <submittedName>
        <fullName evidence="18">Interleukin 18 receptor accessory protein</fullName>
    </submittedName>
</protein>
<keyword evidence="4 15" id="KW-0732">Signal</keyword>
<dbReference type="FunFam" id="2.60.40.10:FF:000284">
    <property type="entry name" value="interleukin-1 receptor accessory protein-like 1"/>
    <property type="match status" value="1"/>
</dbReference>
<dbReference type="InterPro" id="IPR003599">
    <property type="entry name" value="Ig_sub"/>
</dbReference>
<dbReference type="GO" id="GO:0045092">
    <property type="term" value="C:interleukin-18 receptor complex"/>
    <property type="evidence" value="ECO:0007669"/>
    <property type="project" value="Ensembl"/>
</dbReference>
<proteinExistence type="inferred from homology"/>
<keyword evidence="12" id="KW-0325">Glycoprotein</keyword>
<evidence type="ECO:0000256" key="13">
    <source>
        <dbReference type="ARBA" id="ARBA00023319"/>
    </source>
</evidence>
<dbReference type="Gene3D" id="2.60.40.10">
    <property type="entry name" value="Immunoglobulins"/>
    <property type="match status" value="3"/>
</dbReference>
<dbReference type="GeneTree" id="ENSGT01090000259985"/>
<dbReference type="PROSITE" id="PS50835">
    <property type="entry name" value="IG_LIKE"/>
    <property type="match status" value="3"/>
</dbReference>
<dbReference type="GO" id="GO:0042008">
    <property type="term" value="F:interleukin-18 receptor activity"/>
    <property type="evidence" value="ECO:0007669"/>
    <property type="project" value="Ensembl"/>
</dbReference>
<dbReference type="AlphaFoldDB" id="G3VG70"/>
<name>G3VG70_SARHA</name>
<keyword evidence="19" id="KW-1185">Reference proteome</keyword>
<evidence type="ECO:0000256" key="14">
    <source>
        <dbReference type="SAM" id="Phobius"/>
    </source>
</evidence>
<dbReference type="KEGG" id="shr:100929823"/>
<evidence type="ECO:0000256" key="4">
    <source>
        <dbReference type="ARBA" id="ARBA00022729"/>
    </source>
</evidence>
<dbReference type="InterPro" id="IPR036179">
    <property type="entry name" value="Ig-like_dom_sf"/>
</dbReference>
<keyword evidence="7 14" id="KW-1133">Transmembrane helix</keyword>
<dbReference type="Ensembl" id="ENSSHAT00000002198.2">
    <property type="protein sequence ID" value="ENSSHAP00000002174.2"/>
    <property type="gene ID" value="ENSSHAG00000001935.2"/>
</dbReference>
<evidence type="ECO:0000256" key="6">
    <source>
        <dbReference type="ARBA" id="ARBA00022801"/>
    </source>
</evidence>
<dbReference type="Gene3D" id="3.40.50.10140">
    <property type="entry name" value="Toll/interleukin-1 receptor homology (TIR) domain"/>
    <property type="match status" value="1"/>
</dbReference>
<dbReference type="InterPro" id="IPR013783">
    <property type="entry name" value="Ig-like_fold"/>
</dbReference>
<keyword evidence="3 14" id="KW-0812">Transmembrane</keyword>
<dbReference type="OrthoDB" id="6019866at2759"/>
<feature type="domain" description="TIR" evidence="16">
    <location>
        <begin position="413"/>
        <end position="566"/>
    </location>
</feature>
<reference evidence="18" key="3">
    <citation type="submission" date="2025-09" db="UniProtKB">
        <authorList>
            <consortium name="Ensembl"/>
        </authorList>
    </citation>
    <scope>IDENTIFICATION</scope>
</reference>
<feature type="domain" description="Ig-like" evidence="17">
    <location>
        <begin position="159"/>
        <end position="226"/>
    </location>
</feature>
<sequence length="587" mass="68348">MFSLYCILFWLVRRILVKGDFDLSGCPSTESTWRYRARSGEKFLLFCDVPRQGLCHKRNLSKKQCSSTVYQGISYSSDIQWYKQSQNGLQPYAAIQNNHPHIIWENNSLQFSPVGFNDSGSYICTIKYKPNPVKESRKSKEMNCFLKIILEVQPKEKTPCMDSVKNELYLLIGSTDLVPCPAVDCEGNLQREDITWYKNGQLYPNQRKAYIDFKEIYYEDHGVYVCDYNQFVNSTWWIIRAVVEVKTIVKNTLSIPIILDPTHDMFTLEVELGKPLILECKIRFGFERNFNPVIKWYVEDAKLNKEELKQENKSIIKQVEWETIHYIAYLKKVTKKDLLRNFICFAQNSVGNSTRTIKLKQKRGVFFIYIIFGTTITLVTILMTSAFIYRYWVEIVLLYRTYKAKDETLGDRKEFDAFVSYAKQDSFDNLDPSFLNEGSFALDLLPKVLEKKYGYTLCLFERDVTPGGAYTEDIVKIIKQSRRVICVLSPRYVSSPAVFELQAAINLALQDQTLKLILIKFSPFRETDSLPHRVKQALAVLPTITWRSSKSIPPNSRFWNCVRYHMPVKNRGDLEGKGFKIFPRICS</sequence>
<evidence type="ECO:0000256" key="5">
    <source>
        <dbReference type="ARBA" id="ARBA00022737"/>
    </source>
</evidence>
<dbReference type="InParanoid" id="G3VG70"/>
<reference evidence="18 19" key="1">
    <citation type="journal article" date="2011" name="Proc. Natl. Acad. Sci. U.S.A.">
        <title>Genetic diversity and population structure of the endangered marsupial Sarcophilus harrisii (Tasmanian devil).</title>
        <authorList>
            <person name="Miller W."/>
            <person name="Hayes V.M."/>
            <person name="Ratan A."/>
            <person name="Petersen D.C."/>
            <person name="Wittekindt N.E."/>
            <person name="Miller J."/>
            <person name="Walenz B."/>
            <person name="Knight J."/>
            <person name="Qi J."/>
            <person name="Zhao F."/>
            <person name="Wang Q."/>
            <person name="Bedoya-Reina O.C."/>
            <person name="Katiyar N."/>
            <person name="Tomsho L.P."/>
            <person name="Kasson L.M."/>
            <person name="Hardie R.A."/>
            <person name="Woodbridge P."/>
            <person name="Tindall E.A."/>
            <person name="Bertelsen M.F."/>
            <person name="Dixon D."/>
            <person name="Pyecroft S."/>
            <person name="Helgen K.M."/>
            <person name="Lesk A.M."/>
            <person name="Pringle T.H."/>
            <person name="Patterson N."/>
            <person name="Zhang Y."/>
            <person name="Kreiss A."/>
            <person name="Woods G.M."/>
            <person name="Jones M.E."/>
            <person name="Schuster S.C."/>
        </authorList>
    </citation>
    <scope>NUCLEOTIDE SEQUENCE [LARGE SCALE GENOMIC DNA]</scope>
</reference>
<dbReference type="PANTHER" id="PTHR11890:SF23">
    <property type="entry name" value="INTERLEUKIN-18 RECEPTOR ACCESSORY PROTEIN"/>
    <property type="match status" value="1"/>
</dbReference>
<dbReference type="InterPro" id="IPR041416">
    <property type="entry name" value="IL-1RAcP-like_ig"/>
</dbReference>
<evidence type="ECO:0000256" key="3">
    <source>
        <dbReference type="ARBA" id="ARBA00022692"/>
    </source>
</evidence>
<keyword evidence="10" id="KW-1015">Disulfide bond</keyword>
<comment type="similarity">
    <text evidence="2">Belongs to the interleukin-1 receptor family.</text>
</comment>
<feature type="signal peptide" evidence="15">
    <location>
        <begin position="1"/>
        <end position="19"/>
    </location>
</feature>
<evidence type="ECO:0000313" key="19">
    <source>
        <dbReference type="Proteomes" id="UP000007648"/>
    </source>
</evidence>
<keyword evidence="6" id="KW-0378">Hydrolase</keyword>
<dbReference type="HOGENOM" id="CLU_025552_2_0_1"/>
<dbReference type="PRINTS" id="PR01537">
    <property type="entry name" value="INTRLKN1R1F"/>
</dbReference>
<evidence type="ECO:0000259" key="16">
    <source>
        <dbReference type="PROSITE" id="PS50104"/>
    </source>
</evidence>
<dbReference type="SUPFAM" id="SSF48726">
    <property type="entry name" value="Immunoglobulin"/>
    <property type="match status" value="3"/>
</dbReference>
<evidence type="ECO:0000256" key="8">
    <source>
        <dbReference type="ARBA" id="ARBA00023027"/>
    </source>
</evidence>
<dbReference type="STRING" id="9305.ENSSHAP00000002174"/>
<dbReference type="SMART" id="SM00255">
    <property type="entry name" value="TIR"/>
    <property type="match status" value="1"/>
</dbReference>
<dbReference type="FunFam" id="3.40.50.10140:FF:000002">
    <property type="entry name" value="Interleukin 1 receptor accessory protein"/>
    <property type="match status" value="1"/>
</dbReference>
<dbReference type="InterPro" id="IPR000157">
    <property type="entry name" value="TIR_dom"/>
</dbReference>
<evidence type="ECO:0000256" key="11">
    <source>
        <dbReference type="ARBA" id="ARBA00023170"/>
    </source>
</evidence>
<accession>G3VG70</accession>
<feature type="domain" description="Ig-like" evidence="17">
    <location>
        <begin position="27"/>
        <end position="143"/>
    </location>
</feature>
<evidence type="ECO:0000256" key="1">
    <source>
        <dbReference type="ARBA" id="ARBA00004479"/>
    </source>
</evidence>
<evidence type="ECO:0000256" key="12">
    <source>
        <dbReference type="ARBA" id="ARBA00023180"/>
    </source>
</evidence>
<comment type="subcellular location">
    <subcellularLocation>
        <location evidence="1">Membrane</location>
        <topology evidence="1">Single-pass type I membrane protein</topology>
    </subcellularLocation>
</comment>
<evidence type="ECO:0000256" key="15">
    <source>
        <dbReference type="SAM" id="SignalP"/>
    </source>
</evidence>
<dbReference type="SMART" id="SM00409">
    <property type="entry name" value="IG"/>
    <property type="match status" value="3"/>
</dbReference>
<dbReference type="RefSeq" id="XP_003765729.2">
    <property type="nucleotide sequence ID" value="XM_003765681.4"/>
</dbReference>
<dbReference type="Pfam" id="PF18452">
    <property type="entry name" value="Ig_6"/>
    <property type="match status" value="1"/>
</dbReference>
<dbReference type="GO" id="GO:0015026">
    <property type="term" value="F:coreceptor activity"/>
    <property type="evidence" value="ECO:0007669"/>
    <property type="project" value="Ensembl"/>
</dbReference>
<dbReference type="CTD" id="8807"/>
<feature type="transmembrane region" description="Helical" evidence="14">
    <location>
        <begin position="365"/>
        <end position="392"/>
    </location>
</feature>
<feature type="domain" description="Ig-like" evidence="17">
    <location>
        <begin position="256"/>
        <end position="360"/>
    </location>
</feature>
<dbReference type="FunCoup" id="G3VG70">
    <property type="interactions" value="439"/>
</dbReference>
<keyword evidence="9 14" id="KW-0472">Membrane</keyword>
<keyword evidence="5" id="KW-0677">Repeat</keyword>
<gene>
    <name evidence="18" type="primary">IL18RAP</name>
</gene>
<evidence type="ECO:0000313" key="18">
    <source>
        <dbReference type="Ensembl" id="ENSSHAP00000002174.2"/>
    </source>
</evidence>
<reference evidence="18" key="2">
    <citation type="submission" date="2025-08" db="UniProtKB">
        <authorList>
            <consortium name="Ensembl"/>
        </authorList>
    </citation>
    <scope>IDENTIFICATION</scope>
</reference>
<keyword evidence="13" id="KW-0393">Immunoglobulin domain</keyword>
<dbReference type="GO" id="GO:0016787">
    <property type="term" value="F:hydrolase activity"/>
    <property type="evidence" value="ECO:0007669"/>
    <property type="project" value="UniProtKB-KW"/>
</dbReference>